<evidence type="ECO:0000256" key="1">
    <source>
        <dbReference type="SAM" id="MobiDB-lite"/>
    </source>
</evidence>
<comment type="caution">
    <text evidence="3">The sequence shown here is derived from an EMBL/GenBank/DDBJ whole genome shotgun (WGS) entry which is preliminary data.</text>
</comment>
<gene>
    <name evidence="3" type="ORF">QCN29_34675</name>
</gene>
<evidence type="ECO:0000256" key="2">
    <source>
        <dbReference type="SAM" id="Phobius"/>
    </source>
</evidence>
<name>A0ABT6HYM5_9ACTN</name>
<keyword evidence="4" id="KW-1185">Reference proteome</keyword>
<feature type="region of interest" description="Disordered" evidence="1">
    <location>
        <begin position="217"/>
        <end position="254"/>
    </location>
</feature>
<feature type="transmembrane region" description="Helical" evidence="2">
    <location>
        <begin position="16"/>
        <end position="37"/>
    </location>
</feature>
<reference evidence="3 4" key="1">
    <citation type="submission" date="2023-04" db="EMBL/GenBank/DDBJ databases">
        <title>Streptomyces chengmaiensis sp. nov. isolated from the stem of mangrove plant in Hainan.</title>
        <authorList>
            <person name="Huang X."/>
            <person name="Zhou S."/>
            <person name="Chu X."/>
            <person name="Xie Y."/>
            <person name="Lin Y."/>
        </authorList>
    </citation>
    <scope>NUCLEOTIDE SEQUENCE [LARGE SCALE GENOMIC DNA]</scope>
    <source>
        <strain evidence="3 4">HNM0663</strain>
    </source>
</reference>
<keyword evidence="2" id="KW-1133">Transmembrane helix</keyword>
<protein>
    <submittedName>
        <fullName evidence="3">Uncharacterized protein</fullName>
    </submittedName>
</protein>
<keyword evidence="2" id="KW-0472">Membrane</keyword>
<keyword evidence="2" id="KW-0812">Transmembrane</keyword>
<dbReference type="RefSeq" id="WP_279933167.1">
    <property type="nucleotide sequence ID" value="NZ_JARWBG010000085.1"/>
</dbReference>
<dbReference type="Proteomes" id="UP001223144">
    <property type="component" value="Unassembled WGS sequence"/>
</dbReference>
<organism evidence="3 4">
    <name type="scientific">Streptomyces chengmaiensis</name>
    <dbReference type="NCBI Taxonomy" id="3040919"/>
    <lineage>
        <taxon>Bacteria</taxon>
        <taxon>Bacillati</taxon>
        <taxon>Actinomycetota</taxon>
        <taxon>Actinomycetes</taxon>
        <taxon>Kitasatosporales</taxon>
        <taxon>Streptomycetaceae</taxon>
        <taxon>Streptomyces</taxon>
    </lineage>
</organism>
<evidence type="ECO:0000313" key="3">
    <source>
        <dbReference type="EMBL" id="MDH2393816.1"/>
    </source>
</evidence>
<evidence type="ECO:0000313" key="4">
    <source>
        <dbReference type="Proteomes" id="UP001223144"/>
    </source>
</evidence>
<accession>A0ABT6HYM5</accession>
<proteinExistence type="predicted"/>
<sequence length="254" mass="27076">MNEEIKDKLRQHAGKILLGGTGALLALSVVTLGAVLLSDGPAASDTQADAVVHKLEGNLGDAQAKLATQHTALLVQLPGMDIERVNRDRATGRSLLLSLTDSSASTRTVKEQQVLLDARYAFLDHKSRVLTEFVPEWMTATGATKGAGTTYTLADLDIDLSRVQGLHYSYTGVARLDPVRVGPDRNSAAKSEFLVFTYSTSHDGTVTSLDAYRASSKTRDALAAASEEQPSPQADRVSKAPTASARTPEDPDET</sequence>
<dbReference type="EMBL" id="JARWBG010000085">
    <property type="protein sequence ID" value="MDH2393816.1"/>
    <property type="molecule type" value="Genomic_DNA"/>
</dbReference>